<evidence type="ECO:0000313" key="2">
    <source>
        <dbReference type="EMBL" id="CAJ1961643.1"/>
    </source>
</evidence>
<proteinExistence type="predicted"/>
<dbReference type="PANTHER" id="PTHR37827:SF1">
    <property type="entry name" value="HNH DOMAIN-CONTAINING PROTEIN"/>
    <property type="match status" value="1"/>
</dbReference>
<evidence type="ECO:0000256" key="1">
    <source>
        <dbReference type="SAM" id="MobiDB-lite"/>
    </source>
</evidence>
<reference evidence="2" key="1">
    <citation type="submission" date="2023-08" db="EMBL/GenBank/DDBJ databases">
        <authorList>
            <person name="Audoor S."/>
            <person name="Bilcke G."/>
        </authorList>
    </citation>
    <scope>NUCLEOTIDE SEQUENCE</scope>
</reference>
<feature type="compositionally biased region" description="Acidic residues" evidence="1">
    <location>
        <begin position="85"/>
        <end position="109"/>
    </location>
</feature>
<accession>A0AAD2G3M9</accession>
<dbReference type="PANTHER" id="PTHR37827">
    <property type="entry name" value="TUDOR DOMAIN-CONTAINING PROTEIN"/>
    <property type="match status" value="1"/>
</dbReference>
<evidence type="ECO:0000313" key="3">
    <source>
        <dbReference type="Proteomes" id="UP001295423"/>
    </source>
</evidence>
<comment type="caution">
    <text evidence="2">The sequence shown here is derived from an EMBL/GenBank/DDBJ whole genome shotgun (WGS) entry which is preliminary data.</text>
</comment>
<dbReference type="EMBL" id="CAKOGP040002091">
    <property type="protein sequence ID" value="CAJ1961643.1"/>
    <property type="molecule type" value="Genomic_DNA"/>
</dbReference>
<protein>
    <submittedName>
        <fullName evidence="2">Uncharacterized protein</fullName>
    </submittedName>
</protein>
<sequence>MSLRREDFAGILVQHGHCGDLDEATVLADLVYQEIPILMETTEDDETIRPAEEEILEWQSLLQDVLGVEEDESNLLLKQLLLVDEEEEEEEEDASENDVADEDSDDEDSFPLFDGHCPMCERYIKLTKHHLIPKETWPRVGVKLRNAAEAKKRGDLEKATMILGDGLIHLLDQLGDAKKSSIKAIMCGTADICRPCHSHVHKTHDNLTLAWSYSTVDLLLQDENIAKFCKWVSKQKPGKYAIR</sequence>
<dbReference type="AlphaFoldDB" id="A0AAD2G3M9"/>
<dbReference type="Proteomes" id="UP001295423">
    <property type="component" value="Unassembled WGS sequence"/>
</dbReference>
<keyword evidence="3" id="KW-1185">Reference proteome</keyword>
<name>A0AAD2G3M9_9STRA</name>
<organism evidence="2 3">
    <name type="scientific">Cylindrotheca closterium</name>
    <dbReference type="NCBI Taxonomy" id="2856"/>
    <lineage>
        <taxon>Eukaryota</taxon>
        <taxon>Sar</taxon>
        <taxon>Stramenopiles</taxon>
        <taxon>Ochrophyta</taxon>
        <taxon>Bacillariophyta</taxon>
        <taxon>Bacillariophyceae</taxon>
        <taxon>Bacillariophycidae</taxon>
        <taxon>Bacillariales</taxon>
        <taxon>Bacillariaceae</taxon>
        <taxon>Cylindrotheca</taxon>
    </lineage>
</organism>
<gene>
    <name evidence="2" type="ORF">CYCCA115_LOCUS19299</name>
</gene>
<feature type="region of interest" description="Disordered" evidence="1">
    <location>
        <begin position="85"/>
        <end position="112"/>
    </location>
</feature>